<name>A0ABW3KDS4_9GAMM</name>
<dbReference type="EMBL" id="JBHTJS010000002">
    <property type="protein sequence ID" value="MFD1006754.1"/>
    <property type="molecule type" value="Genomic_DNA"/>
</dbReference>
<proteinExistence type="predicted"/>
<sequence>MAKNFSFTRQQQKSLRAILGSLPAYGDFKGAESFLLRYIAFETLTRKIWNLHRSAKANKTINESHAPLPLLAVKYAFTAYNIKVSDTVIQPILDSSLKKQWAKNVRSLRNGLVHQWKAKDREEVIARYDEIMTYLDKVINAIKVEIIHEH</sequence>
<gene>
    <name evidence="1" type="ORF">ACFQ1C_01040</name>
</gene>
<evidence type="ECO:0000313" key="1">
    <source>
        <dbReference type="EMBL" id="MFD1006754.1"/>
    </source>
</evidence>
<keyword evidence="2" id="KW-1185">Reference proteome</keyword>
<dbReference type="RefSeq" id="WP_379556677.1">
    <property type="nucleotide sequence ID" value="NZ_JBHTJS010000002.1"/>
</dbReference>
<reference evidence="2" key="1">
    <citation type="journal article" date="2019" name="Int. J. Syst. Evol. Microbiol.">
        <title>The Global Catalogue of Microorganisms (GCM) 10K type strain sequencing project: providing services to taxonomists for standard genome sequencing and annotation.</title>
        <authorList>
            <consortium name="The Broad Institute Genomics Platform"/>
            <consortium name="The Broad Institute Genome Sequencing Center for Infectious Disease"/>
            <person name="Wu L."/>
            <person name="Ma J."/>
        </authorList>
    </citation>
    <scope>NUCLEOTIDE SEQUENCE [LARGE SCALE GENOMIC DNA]</scope>
    <source>
        <strain evidence="2">CCUG 60525</strain>
    </source>
</reference>
<evidence type="ECO:0000313" key="2">
    <source>
        <dbReference type="Proteomes" id="UP001597048"/>
    </source>
</evidence>
<protein>
    <recommendedName>
        <fullName evidence="3">RiboL-PSP-HEPN domain-containing protein</fullName>
    </recommendedName>
</protein>
<comment type="caution">
    <text evidence="1">The sequence shown here is derived from an EMBL/GenBank/DDBJ whole genome shotgun (WGS) entry which is preliminary data.</text>
</comment>
<accession>A0ABW3KDS4</accession>
<evidence type="ECO:0008006" key="3">
    <source>
        <dbReference type="Google" id="ProtNLM"/>
    </source>
</evidence>
<dbReference type="Proteomes" id="UP001597048">
    <property type="component" value="Unassembled WGS sequence"/>
</dbReference>
<organism evidence="1 2">
    <name type="scientific">Oceanisphaera ostreae</name>
    <dbReference type="NCBI Taxonomy" id="914151"/>
    <lineage>
        <taxon>Bacteria</taxon>
        <taxon>Pseudomonadati</taxon>
        <taxon>Pseudomonadota</taxon>
        <taxon>Gammaproteobacteria</taxon>
        <taxon>Aeromonadales</taxon>
        <taxon>Aeromonadaceae</taxon>
        <taxon>Oceanisphaera</taxon>
    </lineage>
</organism>